<keyword evidence="1" id="KW-0175">Coiled coil</keyword>
<evidence type="ECO:0008006" key="5">
    <source>
        <dbReference type="Google" id="ProtNLM"/>
    </source>
</evidence>
<sequence>MADSDDEFENIGFQGTTPVKVEKPPSRAKSNGRAVAGPSNTNSKPKTGRTRSNEPTNTIAQASVVPVEVSDTEEIEYVSPPQSQPQKPATARTGSKGKAPAGTAKKPNAAVQPPTKRGPPSVVEVMDVDEEDATVRKRRAGAQPSRGTGNQRTRDSDWKEEEKKLRIQLARVEDQLQTVDANRQQLVDQLEEAFHTRHTEAEEAMLQQAKQYEIRLKTQEEMIQELTSQLARVDALTREGKTSTLHFLTREAAEEERRGIEREVERLKDQLKQKDVVIAERDRKIVEHEGAIQVLRSDLKAEIENTKMVTSRHAGREPPSSATRGRSQPHHDDPKVGQAVRLYEDLTNLLVLDVQLEKPGTLGKEDILFRCIFSHRETTNGLNFTLREYCDFDDPSETERFTKKVMYTPYDLDKEPDQEYVEKLDFLSTQFTFNYTQLPVFLKSLNDAMERVTSEETADEEDE</sequence>
<evidence type="ECO:0000313" key="3">
    <source>
        <dbReference type="EMBL" id="TDL25043.1"/>
    </source>
</evidence>
<gene>
    <name evidence="3" type="ORF">BD410DRAFT_896611</name>
</gene>
<dbReference type="STRING" id="50990.A0A4Y7QBJ3"/>
<feature type="coiled-coil region" evidence="1">
    <location>
        <begin position="162"/>
        <end position="277"/>
    </location>
</feature>
<feature type="compositionally biased region" description="Low complexity" evidence="2">
    <location>
        <begin position="96"/>
        <end position="110"/>
    </location>
</feature>
<reference evidence="3 4" key="1">
    <citation type="submission" date="2018-06" db="EMBL/GenBank/DDBJ databases">
        <title>A transcriptomic atlas of mushroom development highlights an independent origin of complex multicellularity.</title>
        <authorList>
            <consortium name="DOE Joint Genome Institute"/>
            <person name="Krizsan K."/>
            <person name="Almasi E."/>
            <person name="Merenyi Z."/>
            <person name="Sahu N."/>
            <person name="Viragh M."/>
            <person name="Koszo T."/>
            <person name="Mondo S."/>
            <person name="Kiss B."/>
            <person name="Balint B."/>
            <person name="Kues U."/>
            <person name="Barry K."/>
            <person name="Hegedus J.C."/>
            <person name="Henrissat B."/>
            <person name="Johnson J."/>
            <person name="Lipzen A."/>
            <person name="Ohm R."/>
            <person name="Nagy I."/>
            <person name="Pangilinan J."/>
            <person name="Yan J."/>
            <person name="Xiong Y."/>
            <person name="Grigoriev I.V."/>
            <person name="Hibbett D.S."/>
            <person name="Nagy L.G."/>
        </authorList>
    </citation>
    <scope>NUCLEOTIDE SEQUENCE [LARGE SCALE GENOMIC DNA]</scope>
    <source>
        <strain evidence="3 4">SZMC22713</strain>
    </source>
</reference>
<evidence type="ECO:0000256" key="2">
    <source>
        <dbReference type="SAM" id="MobiDB-lite"/>
    </source>
</evidence>
<name>A0A4Y7QBJ3_9AGAM</name>
<evidence type="ECO:0000313" key="4">
    <source>
        <dbReference type="Proteomes" id="UP000294933"/>
    </source>
</evidence>
<protein>
    <recommendedName>
        <fullName evidence="5">Monopolin complex subunit Csm1/Pcs1 C-terminal domain-containing protein</fullName>
    </recommendedName>
</protein>
<feature type="region of interest" description="Disordered" evidence="2">
    <location>
        <begin position="1"/>
        <end position="160"/>
    </location>
</feature>
<keyword evidence="4" id="KW-1185">Reference proteome</keyword>
<dbReference type="VEuPathDB" id="FungiDB:BD410DRAFT_896611"/>
<organism evidence="3 4">
    <name type="scientific">Rickenella mellea</name>
    <dbReference type="NCBI Taxonomy" id="50990"/>
    <lineage>
        <taxon>Eukaryota</taxon>
        <taxon>Fungi</taxon>
        <taxon>Dikarya</taxon>
        <taxon>Basidiomycota</taxon>
        <taxon>Agaricomycotina</taxon>
        <taxon>Agaricomycetes</taxon>
        <taxon>Hymenochaetales</taxon>
        <taxon>Rickenellaceae</taxon>
        <taxon>Rickenella</taxon>
    </lineage>
</organism>
<dbReference type="Proteomes" id="UP000294933">
    <property type="component" value="Unassembled WGS sequence"/>
</dbReference>
<dbReference type="CDD" id="cd23787">
    <property type="entry name" value="RWD_CSM1"/>
    <property type="match status" value="1"/>
</dbReference>
<dbReference type="Gene3D" id="3.90.1150.80">
    <property type="match status" value="1"/>
</dbReference>
<proteinExistence type="predicted"/>
<accession>A0A4Y7QBJ3</accession>
<dbReference type="EMBL" id="ML170165">
    <property type="protein sequence ID" value="TDL25043.1"/>
    <property type="molecule type" value="Genomic_DNA"/>
</dbReference>
<evidence type="ECO:0000256" key="1">
    <source>
        <dbReference type="SAM" id="Coils"/>
    </source>
</evidence>
<dbReference type="OrthoDB" id="3216420at2759"/>
<feature type="region of interest" description="Disordered" evidence="2">
    <location>
        <begin position="307"/>
        <end position="334"/>
    </location>
</feature>
<dbReference type="InterPro" id="IPR038608">
    <property type="entry name" value="Csm1/Pcs1_C_sf"/>
</dbReference>
<dbReference type="AlphaFoldDB" id="A0A4Y7QBJ3"/>